<accession>A0ABW0Q618</accession>
<feature type="compositionally biased region" description="Basic and acidic residues" evidence="1">
    <location>
        <begin position="54"/>
        <end position="71"/>
    </location>
</feature>
<protein>
    <submittedName>
        <fullName evidence="2">Uncharacterized protein</fullName>
    </submittedName>
</protein>
<feature type="compositionally biased region" description="Basic and acidic residues" evidence="1">
    <location>
        <begin position="20"/>
        <end position="35"/>
    </location>
</feature>
<name>A0ABW0Q618_9BURK</name>
<sequence>MPRFTAPPPNGDSRQALQKRARDARLPAAPEEKGRWPFSVANTPEASTPSAGDDEGRNPAARSDRAGKPQE</sequence>
<evidence type="ECO:0000256" key="1">
    <source>
        <dbReference type="SAM" id="MobiDB-lite"/>
    </source>
</evidence>
<proteinExistence type="predicted"/>
<keyword evidence="3" id="KW-1185">Reference proteome</keyword>
<organism evidence="2 3">
    <name type="scientific">Polaromonas jejuensis</name>
    <dbReference type="NCBI Taxonomy" id="457502"/>
    <lineage>
        <taxon>Bacteria</taxon>
        <taxon>Pseudomonadati</taxon>
        <taxon>Pseudomonadota</taxon>
        <taxon>Betaproteobacteria</taxon>
        <taxon>Burkholderiales</taxon>
        <taxon>Comamonadaceae</taxon>
        <taxon>Polaromonas</taxon>
    </lineage>
</organism>
<comment type="caution">
    <text evidence="2">The sequence shown here is derived from an EMBL/GenBank/DDBJ whole genome shotgun (WGS) entry which is preliminary data.</text>
</comment>
<dbReference type="EMBL" id="JBHSMX010000003">
    <property type="protein sequence ID" value="MFC5519562.1"/>
    <property type="molecule type" value="Genomic_DNA"/>
</dbReference>
<evidence type="ECO:0000313" key="3">
    <source>
        <dbReference type="Proteomes" id="UP001596084"/>
    </source>
</evidence>
<dbReference type="Proteomes" id="UP001596084">
    <property type="component" value="Unassembled WGS sequence"/>
</dbReference>
<feature type="compositionally biased region" description="Pro residues" evidence="1">
    <location>
        <begin position="1"/>
        <end position="10"/>
    </location>
</feature>
<feature type="region of interest" description="Disordered" evidence="1">
    <location>
        <begin position="1"/>
        <end position="71"/>
    </location>
</feature>
<dbReference type="RefSeq" id="WP_068831786.1">
    <property type="nucleotide sequence ID" value="NZ_JBHSMX010000003.1"/>
</dbReference>
<evidence type="ECO:0000313" key="2">
    <source>
        <dbReference type="EMBL" id="MFC5519562.1"/>
    </source>
</evidence>
<reference evidence="3" key="1">
    <citation type="journal article" date="2019" name="Int. J. Syst. Evol. Microbiol.">
        <title>The Global Catalogue of Microorganisms (GCM) 10K type strain sequencing project: providing services to taxonomists for standard genome sequencing and annotation.</title>
        <authorList>
            <consortium name="The Broad Institute Genomics Platform"/>
            <consortium name="The Broad Institute Genome Sequencing Center for Infectious Disease"/>
            <person name="Wu L."/>
            <person name="Ma J."/>
        </authorList>
    </citation>
    <scope>NUCLEOTIDE SEQUENCE [LARGE SCALE GENOMIC DNA]</scope>
    <source>
        <strain evidence="3">CGMCC 4.7277</strain>
    </source>
</reference>
<gene>
    <name evidence="2" type="ORF">ACFPP7_01355</name>
</gene>
<feature type="compositionally biased region" description="Polar residues" evidence="1">
    <location>
        <begin position="40"/>
        <end position="50"/>
    </location>
</feature>